<evidence type="ECO:0000256" key="4">
    <source>
        <dbReference type="SAM" id="Phobius"/>
    </source>
</evidence>
<gene>
    <name evidence="6" type="ORF">DMC30DRAFT_419654</name>
</gene>
<feature type="transmembrane region" description="Helical" evidence="4">
    <location>
        <begin position="193"/>
        <end position="212"/>
    </location>
</feature>
<keyword evidence="4" id="KW-0472">Membrane</keyword>
<dbReference type="PROSITE" id="PS50850">
    <property type="entry name" value="MFS"/>
    <property type="match status" value="1"/>
</dbReference>
<evidence type="ECO:0000256" key="1">
    <source>
        <dbReference type="ARBA" id="ARBA00004141"/>
    </source>
</evidence>
<protein>
    <submittedName>
        <fullName evidence="6">Major facilitator superfamily domain-containing protein</fullName>
    </submittedName>
</protein>
<feature type="region of interest" description="Disordered" evidence="3">
    <location>
        <begin position="89"/>
        <end position="112"/>
    </location>
</feature>
<dbReference type="EMBL" id="SOZI01000191">
    <property type="protein sequence ID" value="TNY17576.1"/>
    <property type="molecule type" value="Genomic_DNA"/>
</dbReference>
<dbReference type="Gene3D" id="1.20.1250.20">
    <property type="entry name" value="MFS general substrate transporter like domains"/>
    <property type="match status" value="1"/>
</dbReference>
<dbReference type="InterPro" id="IPR050327">
    <property type="entry name" value="Proton-linked_MCT"/>
</dbReference>
<feature type="transmembrane region" description="Helical" evidence="4">
    <location>
        <begin position="251"/>
        <end position="271"/>
    </location>
</feature>
<organism evidence="6 7">
    <name type="scientific">Rhodotorula diobovata</name>
    <dbReference type="NCBI Taxonomy" id="5288"/>
    <lineage>
        <taxon>Eukaryota</taxon>
        <taxon>Fungi</taxon>
        <taxon>Dikarya</taxon>
        <taxon>Basidiomycota</taxon>
        <taxon>Pucciniomycotina</taxon>
        <taxon>Microbotryomycetes</taxon>
        <taxon>Sporidiobolales</taxon>
        <taxon>Sporidiobolaceae</taxon>
        <taxon>Rhodotorula</taxon>
    </lineage>
</organism>
<dbReference type="GO" id="GO:0022857">
    <property type="term" value="F:transmembrane transporter activity"/>
    <property type="evidence" value="ECO:0007669"/>
    <property type="project" value="InterPro"/>
</dbReference>
<evidence type="ECO:0000313" key="6">
    <source>
        <dbReference type="EMBL" id="TNY17576.1"/>
    </source>
</evidence>
<dbReference type="OrthoDB" id="2213137at2759"/>
<dbReference type="PANTHER" id="PTHR11360">
    <property type="entry name" value="MONOCARBOXYLATE TRANSPORTER"/>
    <property type="match status" value="1"/>
</dbReference>
<evidence type="ECO:0000259" key="5">
    <source>
        <dbReference type="PROSITE" id="PS50850"/>
    </source>
</evidence>
<feature type="region of interest" description="Disordered" evidence="3">
    <location>
        <begin position="1"/>
        <end position="49"/>
    </location>
</feature>
<feature type="transmembrane region" description="Helical" evidence="4">
    <location>
        <begin position="421"/>
        <end position="443"/>
    </location>
</feature>
<dbReference type="Pfam" id="PF07690">
    <property type="entry name" value="MFS_1"/>
    <property type="match status" value="1"/>
</dbReference>
<feature type="transmembrane region" description="Helical" evidence="4">
    <location>
        <begin position="491"/>
        <end position="511"/>
    </location>
</feature>
<feature type="transmembrane region" description="Helical" evidence="4">
    <location>
        <begin position="369"/>
        <end position="390"/>
    </location>
</feature>
<dbReference type="PANTHER" id="PTHR11360:SF284">
    <property type="entry name" value="EG:103B4.3 PROTEIN-RELATED"/>
    <property type="match status" value="1"/>
</dbReference>
<evidence type="ECO:0000313" key="7">
    <source>
        <dbReference type="Proteomes" id="UP000311382"/>
    </source>
</evidence>
<dbReference type="GO" id="GO:0016020">
    <property type="term" value="C:membrane"/>
    <property type="evidence" value="ECO:0007669"/>
    <property type="project" value="UniProtKB-SubCell"/>
</dbReference>
<evidence type="ECO:0000256" key="2">
    <source>
        <dbReference type="ARBA" id="ARBA00006727"/>
    </source>
</evidence>
<feature type="transmembrane region" description="Helical" evidence="4">
    <location>
        <begin position="161"/>
        <end position="181"/>
    </location>
</feature>
<feature type="transmembrane region" description="Helical" evidence="4">
    <location>
        <begin position="455"/>
        <end position="479"/>
    </location>
</feature>
<comment type="caution">
    <text evidence="6">The sequence shown here is derived from an EMBL/GenBank/DDBJ whole genome shotgun (WGS) entry which is preliminary data.</text>
</comment>
<feature type="compositionally biased region" description="Polar residues" evidence="3">
    <location>
        <begin position="27"/>
        <end position="36"/>
    </location>
</feature>
<keyword evidence="4" id="KW-1133">Transmembrane helix</keyword>
<sequence length="521" mass="55573">MVQDADSAEEATSAAQRPRRPAPPASWTESRPTSSAPVEHCVGLSTPEGTLAAREEDIEAYVAQGRQRSARRPGLGEAPGRGCEDVEAQLEGSPSCKSASDGGKKEVEVGEEDEWTYPDGGRRAWGVVFGVWCLSASQLGYLLCFGVFLEDLEQRLDQTAATLNFIQGLTNLGSNAVSFWVGRLGDRYGYKKCIGAGCVLSVLSLVGAALSYESLPALFVTQGALLGVSQGLGMSLFMALPSQWFLERRGLATGISMSGSGIGGAIASLILRSTIKLGYRNAVFIYTGVNAVAYLVGFLLIEERRPPLRPGERKVPKRWLPKGVWKDARFYSLMVSVSVAVFGYLPPFYFITALTKQQCPEYDPDSLVVAAPLIVGSAVCGIGRVFGGFVADRIGPVNTLILSFLVGGLSQLVMWPHITSFGAIMAFACLYGWFGSWVTPLLAPCCAQIFGTKGLATIVGFGVLCNAPGQFLGGSIAGWTLDAAGGRYGTVGYYSGSVMLAGAVTLLPARWMGRRELWAKY</sequence>
<name>A0A5C5FMY7_9BASI</name>
<comment type="subcellular location">
    <subcellularLocation>
        <location evidence="1">Membrane</location>
        <topology evidence="1">Multi-pass membrane protein</topology>
    </subcellularLocation>
</comment>
<evidence type="ECO:0000256" key="3">
    <source>
        <dbReference type="SAM" id="MobiDB-lite"/>
    </source>
</evidence>
<dbReference type="AlphaFoldDB" id="A0A5C5FMY7"/>
<feature type="transmembrane region" description="Helical" evidence="4">
    <location>
        <begin position="283"/>
        <end position="301"/>
    </location>
</feature>
<feature type="transmembrane region" description="Helical" evidence="4">
    <location>
        <begin position="124"/>
        <end position="149"/>
    </location>
</feature>
<dbReference type="SUPFAM" id="SSF103473">
    <property type="entry name" value="MFS general substrate transporter"/>
    <property type="match status" value="1"/>
</dbReference>
<dbReference type="Proteomes" id="UP000311382">
    <property type="component" value="Unassembled WGS sequence"/>
</dbReference>
<feature type="transmembrane region" description="Helical" evidence="4">
    <location>
        <begin position="397"/>
        <end position="415"/>
    </location>
</feature>
<proteinExistence type="inferred from homology"/>
<feature type="compositionally biased region" description="Low complexity" evidence="3">
    <location>
        <begin position="1"/>
        <end position="16"/>
    </location>
</feature>
<accession>A0A5C5FMY7</accession>
<keyword evidence="7" id="KW-1185">Reference proteome</keyword>
<keyword evidence="4" id="KW-0812">Transmembrane</keyword>
<dbReference type="InterPro" id="IPR020846">
    <property type="entry name" value="MFS_dom"/>
</dbReference>
<feature type="domain" description="Major facilitator superfamily (MFS) profile" evidence="5">
    <location>
        <begin position="124"/>
        <end position="514"/>
    </location>
</feature>
<feature type="transmembrane region" description="Helical" evidence="4">
    <location>
        <begin position="218"/>
        <end position="239"/>
    </location>
</feature>
<dbReference type="InterPro" id="IPR011701">
    <property type="entry name" value="MFS"/>
</dbReference>
<reference evidence="6 7" key="1">
    <citation type="submission" date="2019-03" db="EMBL/GenBank/DDBJ databases">
        <title>Rhodosporidium diobovatum UCD-FST 08-225 genome sequencing, assembly, and annotation.</title>
        <authorList>
            <person name="Fakankun I.U."/>
            <person name="Fristensky B."/>
            <person name="Levin D.B."/>
        </authorList>
    </citation>
    <scope>NUCLEOTIDE SEQUENCE [LARGE SCALE GENOMIC DNA]</scope>
    <source>
        <strain evidence="6 7">UCD-FST 08-225</strain>
    </source>
</reference>
<comment type="similarity">
    <text evidence="2">Belongs to the major facilitator superfamily. Monocarboxylate porter (TC 2.A.1.13) family.</text>
</comment>
<feature type="transmembrane region" description="Helical" evidence="4">
    <location>
        <begin position="330"/>
        <end position="349"/>
    </location>
</feature>
<feature type="region of interest" description="Disordered" evidence="3">
    <location>
        <begin position="63"/>
        <end position="82"/>
    </location>
</feature>
<dbReference type="InterPro" id="IPR036259">
    <property type="entry name" value="MFS_trans_sf"/>
</dbReference>